<feature type="active site" evidence="1">
    <location>
        <position position="164"/>
    </location>
</feature>
<evidence type="ECO:0000259" key="2">
    <source>
        <dbReference type="Pfam" id="PF07859"/>
    </source>
</evidence>
<dbReference type="AlphaFoldDB" id="A0A0K9NWS8"/>
<dbReference type="SUPFAM" id="SSF53474">
    <property type="entry name" value="alpha/beta-Hydrolases"/>
    <property type="match status" value="1"/>
</dbReference>
<dbReference type="InterPro" id="IPR050466">
    <property type="entry name" value="Carboxylest/Gibb_receptor"/>
</dbReference>
<dbReference type="OrthoDB" id="408631at2759"/>
<dbReference type="PANTHER" id="PTHR23024">
    <property type="entry name" value="ARYLACETAMIDE DEACETYLASE"/>
    <property type="match status" value="1"/>
</dbReference>
<sequence length="320" mass="35835">MATAVEDVDVDYDFTPFFIKYKSGTVKRLMGTAITPPTDPDPLTGVVSKDVLITPDSTVSARLYLPANVFPDSDQRFPIVVYFHGGAFCIETSSSPFYHRYLNTLVSRSNIIVVSVTYRLAPEHPLPAAYTDSWTALQWTLASNSDPWIESHGDLNRLFLAGDSAGANICQWVGMKAGEDKKVRIEGIVLVHAYFWGKDPIGDESTEAWFRTKMERDWCYISPESEKSGKGVDHPSINPTAEDAPCLKGLGCRKVIVCVTDDLFKHRNLLYYQKLKASGWDGEVELVTTEGERHVFHLLDPTCDKAVQKMDRLVHFFNSS</sequence>
<dbReference type="Gene3D" id="3.40.50.1820">
    <property type="entry name" value="alpha/beta hydrolase"/>
    <property type="match status" value="1"/>
</dbReference>
<organism evidence="3 4">
    <name type="scientific">Zostera marina</name>
    <name type="common">Eelgrass</name>
    <dbReference type="NCBI Taxonomy" id="29655"/>
    <lineage>
        <taxon>Eukaryota</taxon>
        <taxon>Viridiplantae</taxon>
        <taxon>Streptophyta</taxon>
        <taxon>Embryophyta</taxon>
        <taxon>Tracheophyta</taxon>
        <taxon>Spermatophyta</taxon>
        <taxon>Magnoliopsida</taxon>
        <taxon>Liliopsida</taxon>
        <taxon>Zosteraceae</taxon>
        <taxon>Zostera</taxon>
    </lineage>
</organism>
<dbReference type="Pfam" id="PF07859">
    <property type="entry name" value="Abhydrolase_3"/>
    <property type="match status" value="1"/>
</dbReference>
<dbReference type="InterPro" id="IPR033140">
    <property type="entry name" value="Lipase_GDXG_put_SER_AS"/>
</dbReference>
<evidence type="ECO:0000256" key="1">
    <source>
        <dbReference type="PROSITE-ProRule" id="PRU10038"/>
    </source>
</evidence>
<gene>
    <name evidence="3" type="ORF">ZOSMA_542G00050</name>
</gene>
<dbReference type="OMA" id="ANICQWV"/>
<dbReference type="Proteomes" id="UP000036987">
    <property type="component" value="Unassembled WGS sequence"/>
</dbReference>
<dbReference type="PANTHER" id="PTHR23024:SF577">
    <property type="entry name" value="CARBOXYLESTERASE 2-RELATED"/>
    <property type="match status" value="1"/>
</dbReference>
<dbReference type="STRING" id="29655.A0A0K9NWS8"/>
<dbReference type="InterPro" id="IPR029058">
    <property type="entry name" value="AB_hydrolase_fold"/>
</dbReference>
<dbReference type="PROSITE" id="PS01174">
    <property type="entry name" value="LIPASE_GDXG_SER"/>
    <property type="match status" value="1"/>
</dbReference>
<evidence type="ECO:0000313" key="3">
    <source>
        <dbReference type="EMBL" id="KMZ61219.1"/>
    </source>
</evidence>
<reference evidence="4" key="1">
    <citation type="journal article" date="2016" name="Nature">
        <title>The genome of the seagrass Zostera marina reveals angiosperm adaptation to the sea.</title>
        <authorList>
            <person name="Olsen J.L."/>
            <person name="Rouze P."/>
            <person name="Verhelst B."/>
            <person name="Lin Y.-C."/>
            <person name="Bayer T."/>
            <person name="Collen J."/>
            <person name="Dattolo E."/>
            <person name="De Paoli E."/>
            <person name="Dittami S."/>
            <person name="Maumus F."/>
            <person name="Michel G."/>
            <person name="Kersting A."/>
            <person name="Lauritano C."/>
            <person name="Lohaus R."/>
            <person name="Toepel M."/>
            <person name="Tonon T."/>
            <person name="Vanneste K."/>
            <person name="Amirebrahimi M."/>
            <person name="Brakel J."/>
            <person name="Bostroem C."/>
            <person name="Chovatia M."/>
            <person name="Grimwood J."/>
            <person name="Jenkins J.W."/>
            <person name="Jueterbock A."/>
            <person name="Mraz A."/>
            <person name="Stam W.T."/>
            <person name="Tice H."/>
            <person name="Bornberg-Bauer E."/>
            <person name="Green P.J."/>
            <person name="Pearson G.A."/>
            <person name="Procaccini G."/>
            <person name="Duarte C.M."/>
            <person name="Schmutz J."/>
            <person name="Reusch T.B.H."/>
            <person name="Van de Peer Y."/>
        </authorList>
    </citation>
    <scope>NUCLEOTIDE SEQUENCE [LARGE SCALE GENOMIC DNA]</scope>
    <source>
        <strain evidence="4">cv. Finnish</strain>
    </source>
</reference>
<dbReference type="EMBL" id="LFYR01001514">
    <property type="protein sequence ID" value="KMZ61219.1"/>
    <property type="molecule type" value="Genomic_DNA"/>
</dbReference>
<evidence type="ECO:0000313" key="4">
    <source>
        <dbReference type="Proteomes" id="UP000036987"/>
    </source>
</evidence>
<protein>
    <submittedName>
        <fullName evidence="3">Putative carboxylesterase 2</fullName>
    </submittedName>
</protein>
<feature type="domain" description="Alpha/beta hydrolase fold-3" evidence="2">
    <location>
        <begin position="80"/>
        <end position="297"/>
    </location>
</feature>
<accession>A0A0K9NWS8</accession>
<proteinExistence type="predicted"/>
<comment type="caution">
    <text evidence="3">The sequence shown here is derived from an EMBL/GenBank/DDBJ whole genome shotgun (WGS) entry which is preliminary data.</text>
</comment>
<dbReference type="GO" id="GO:0016787">
    <property type="term" value="F:hydrolase activity"/>
    <property type="evidence" value="ECO:0007669"/>
    <property type="project" value="InterPro"/>
</dbReference>
<keyword evidence="4" id="KW-1185">Reference proteome</keyword>
<name>A0A0K9NWS8_ZOSMR</name>
<dbReference type="InterPro" id="IPR013094">
    <property type="entry name" value="AB_hydrolase_3"/>
</dbReference>